<dbReference type="Pfam" id="PF01966">
    <property type="entry name" value="HD"/>
    <property type="match status" value="1"/>
</dbReference>
<protein>
    <recommendedName>
        <fullName evidence="1">HD/PDEase domain-containing protein</fullName>
    </recommendedName>
</protein>
<evidence type="ECO:0000313" key="2">
    <source>
        <dbReference type="EMBL" id="KIO34676.1"/>
    </source>
</evidence>
<accession>A0A0C3QX98</accession>
<dbReference type="CDD" id="cd00077">
    <property type="entry name" value="HDc"/>
    <property type="match status" value="1"/>
</dbReference>
<sequence>MERDIVQKIEEVMEEAMQKYDPSHDALHVKRVRQTALAIAKTLYPPPDMLVVEVAALMHDMADKKYVKLEEGMSLFQHFLPIFEGIRASDGTSAAALLGHDRLELVAKVVENVSWTTEKRLREAGALTPWHSDCKELHCVQDADRLDAIGAFGIMRCAAYSSATNRPLYVPEQDYASNKYPKDSSAIDHFYDKLLHIKERLKTDAGRALGEKRHQTMLNFLAAINEEASAT</sequence>
<reference evidence="2 3" key="1">
    <citation type="submission" date="2014-04" db="EMBL/GenBank/DDBJ databases">
        <authorList>
            <consortium name="DOE Joint Genome Institute"/>
            <person name="Kuo A."/>
            <person name="Girlanda M."/>
            <person name="Perotto S."/>
            <person name="Kohler A."/>
            <person name="Nagy L.G."/>
            <person name="Floudas D."/>
            <person name="Copeland A."/>
            <person name="Barry K.W."/>
            <person name="Cichocki N."/>
            <person name="Veneault-Fourrey C."/>
            <person name="LaButti K."/>
            <person name="Lindquist E.A."/>
            <person name="Lipzen A."/>
            <person name="Lundell T."/>
            <person name="Morin E."/>
            <person name="Murat C."/>
            <person name="Sun H."/>
            <person name="Tunlid A."/>
            <person name="Henrissat B."/>
            <person name="Grigoriev I.V."/>
            <person name="Hibbett D.S."/>
            <person name="Martin F."/>
            <person name="Nordberg H.P."/>
            <person name="Cantor M.N."/>
            <person name="Hua S.X."/>
        </authorList>
    </citation>
    <scope>NUCLEOTIDE SEQUENCE [LARGE SCALE GENOMIC DNA]</scope>
    <source>
        <strain evidence="2 3">MUT 4182</strain>
    </source>
</reference>
<dbReference type="InterPro" id="IPR006674">
    <property type="entry name" value="HD_domain"/>
</dbReference>
<organism evidence="2 3">
    <name type="scientific">Tulasnella calospora MUT 4182</name>
    <dbReference type="NCBI Taxonomy" id="1051891"/>
    <lineage>
        <taxon>Eukaryota</taxon>
        <taxon>Fungi</taxon>
        <taxon>Dikarya</taxon>
        <taxon>Basidiomycota</taxon>
        <taxon>Agaricomycotina</taxon>
        <taxon>Agaricomycetes</taxon>
        <taxon>Cantharellales</taxon>
        <taxon>Tulasnellaceae</taxon>
        <taxon>Tulasnella</taxon>
    </lineage>
</organism>
<evidence type="ECO:0000313" key="3">
    <source>
        <dbReference type="Proteomes" id="UP000054248"/>
    </source>
</evidence>
<reference evidence="3" key="2">
    <citation type="submission" date="2015-01" db="EMBL/GenBank/DDBJ databases">
        <title>Evolutionary Origins and Diversification of the Mycorrhizal Mutualists.</title>
        <authorList>
            <consortium name="DOE Joint Genome Institute"/>
            <consortium name="Mycorrhizal Genomics Consortium"/>
            <person name="Kohler A."/>
            <person name="Kuo A."/>
            <person name="Nagy L.G."/>
            <person name="Floudas D."/>
            <person name="Copeland A."/>
            <person name="Barry K.W."/>
            <person name="Cichocki N."/>
            <person name="Veneault-Fourrey C."/>
            <person name="LaButti K."/>
            <person name="Lindquist E.A."/>
            <person name="Lipzen A."/>
            <person name="Lundell T."/>
            <person name="Morin E."/>
            <person name="Murat C."/>
            <person name="Riley R."/>
            <person name="Ohm R."/>
            <person name="Sun H."/>
            <person name="Tunlid A."/>
            <person name="Henrissat B."/>
            <person name="Grigoriev I.V."/>
            <person name="Hibbett D.S."/>
            <person name="Martin F."/>
        </authorList>
    </citation>
    <scope>NUCLEOTIDE SEQUENCE [LARGE SCALE GENOMIC DNA]</scope>
    <source>
        <strain evidence="3">MUT 4182</strain>
    </source>
</reference>
<dbReference type="Gene3D" id="1.10.3210.50">
    <property type="match status" value="1"/>
</dbReference>
<evidence type="ECO:0000259" key="1">
    <source>
        <dbReference type="SMART" id="SM00471"/>
    </source>
</evidence>
<keyword evidence="3" id="KW-1185">Reference proteome</keyword>
<dbReference type="SUPFAM" id="SSF109604">
    <property type="entry name" value="HD-domain/PDEase-like"/>
    <property type="match status" value="1"/>
</dbReference>
<dbReference type="PANTHER" id="PTHR33594:SF1">
    <property type="entry name" value="HD_PDEASE DOMAIN-CONTAINING PROTEIN"/>
    <property type="match status" value="1"/>
</dbReference>
<dbReference type="Proteomes" id="UP000054248">
    <property type="component" value="Unassembled WGS sequence"/>
</dbReference>
<dbReference type="OrthoDB" id="16547at2759"/>
<name>A0A0C3QX98_9AGAM</name>
<feature type="domain" description="HD/PDEase" evidence="1">
    <location>
        <begin position="21"/>
        <end position="158"/>
    </location>
</feature>
<dbReference type="EMBL" id="KN822942">
    <property type="protein sequence ID" value="KIO34676.1"/>
    <property type="molecule type" value="Genomic_DNA"/>
</dbReference>
<proteinExistence type="predicted"/>
<dbReference type="InterPro" id="IPR003607">
    <property type="entry name" value="HD/PDEase_dom"/>
</dbReference>
<dbReference type="AlphaFoldDB" id="A0A0C3QX98"/>
<dbReference type="HOGENOM" id="CLU_036524_2_0_1"/>
<dbReference type="SMART" id="SM00471">
    <property type="entry name" value="HDc"/>
    <property type="match status" value="1"/>
</dbReference>
<gene>
    <name evidence="2" type="ORF">M407DRAFT_240506</name>
</gene>
<dbReference type="PANTHER" id="PTHR33594">
    <property type="entry name" value="SUPERFAMILY HYDROLASE, PUTATIVE (AFU_ORTHOLOGUE AFUA_1G03035)-RELATED"/>
    <property type="match status" value="1"/>
</dbReference>
<dbReference type="STRING" id="1051891.A0A0C3QX98"/>